<organism evidence="1 3">
    <name type="scientific">Artemisia annua</name>
    <name type="common">Sweet wormwood</name>
    <dbReference type="NCBI Taxonomy" id="35608"/>
    <lineage>
        <taxon>Eukaryota</taxon>
        <taxon>Viridiplantae</taxon>
        <taxon>Streptophyta</taxon>
        <taxon>Embryophyta</taxon>
        <taxon>Tracheophyta</taxon>
        <taxon>Spermatophyta</taxon>
        <taxon>Magnoliopsida</taxon>
        <taxon>eudicotyledons</taxon>
        <taxon>Gunneridae</taxon>
        <taxon>Pentapetalae</taxon>
        <taxon>asterids</taxon>
        <taxon>campanulids</taxon>
        <taxon>Asterales</taxon>
        <taxon>Asteraceae</taxon>
        <taxon>Asteroideae</taxon>
        <taxon>Anthemideae</taxon>
        <taxon>Artemisiinae</taxon>
        <taxon>Artemisia</taxon>
    </lineage>
</organism>
<dbReference type="Proteomes" id="UP000245207">
    <property type="component" value="Unassembled WGS sequence"/>
</dbReference>
<proteinExistence type="predicted"/>
<evidence type="ECO:0000313" key="1">
    <source>
        <dbReference type="EMBL" id="PWA84151.1"/>
    </source>
</evidence>
<protein>
    <submittedName>
        <fullName evidence="1">Uncharacterized protein</fullName>
    </submittedName>
</protein>
<dbReference type="AlphaFoldDB" id="A0A2U1PEC6"/>
<dbReference type="EMBL" id="PKPP01001260">
    <property type="protein sequence ID" value="PWA84151.1"/>
    <property type="molecule type" value="Genomic_DNA"/>
</dbReference>
<accession>A0A2U1PEC6</accession>
<reference evidence="1 3" key="1">
    <citation type="journal article" date="2018" name="Mol. Plant">
        <title>The genome of Artemisia annua provides insight into the evolution of Asteraceae family and artemisinin biosynthesis.</title>
        <authorList>
            <person name="Shen Q."/>
            <person name="Zhang L."/>
            <person name="Liao Z."/>
            <person name="Wang S."/>
            <person name="Yan T."/>
            <person name="Shi P."/>
            <person name="Liu M."/>
            <person name="Fu X."/>
            <person name="Pan Q."/>
            <person name="Wang Y."/>
            <person name="Lv Z."/>
            <person name="Lu X."/>
            <person name="Zhang F."/>
            <person name="Jiang W."/>
            <person name="Ma Y."/>
            <person name="Chen M."/>
            <person name="Hao X."/>
            <person name="Li L."/>
            <person name="Tang Y."/>
            <person name="Lv G."/>
            <person name="Zhou Y."/>
            <person name="Sun X."/>
            <person name="Brodelius P.E."/>
            <person name="Rose J.K.C."/>
            <person name="Tang K."/>
        </authorList>
    </citation>
    <scope>NUCLEOTIDE SEQUENCE [LARGE SCALE GENOMIC DNA]</scope>
    <source>
        <strain evidence="3">cv. Huhao1</strain>
        <tissue evidence="1">Leaf</tissue>
    </source>
</reference>
<dbReference type="EMBL" id="PKPP01001260">
    <property type="protein sequence ID" value="PWA84152.1"/>
    <property type="molecule type" value="Genomic_DNA"/>
</dbReference>
<gene>
    <name evidence="1" type="ORF">CTI12_AA160650</name>
    <name evidence="2" type="ORF">CTI12_AA160660</name>
</gene>
<evidence type="ECO:0000313" key="3">
    <source>
        <dbReference type="Proteomes" id="UP000245207"/>
    </source>
</evidence>
<keyword evidence="3" id="KW-1185">Reference proteome</keyword>
<name>A0A2U1PEC6_ARTAN</name>
<evidence type="ECO:0000313" key="2">
    <source>
        <dbReference type="EMBL" id="PWA84152.1"/>
    </source>
</evidence>
<comment type="caution">
    <text evidence="1">The sequence shown here is derived from an EMBL/GenBank/DDBJ whole genome shotgun (WGS) entry which is preliminary data.</text>
</comment>
<sequence length="212" mass="24851">MDPMEFALLMNDSKSNFDPYEYMEEMQEKISLHCSDHDLPIAAAPVALSDDDSQDHKSSHRRELKMMNNCAWSPWQRARFSAVRAYDHLRLENEKLGVGNSHMMDPMEFALLINKSDASFDPYEYMEEMQERITPDERAKKIADMQEKKNRLHSSDYDEGDFPTDVAVSDDVKHKSCIDLENKNIEELLSTFELYLLIPLRSRIRTKRLLRL</sequence>